<dbReference type="Gene3D" id="3.40.50.1820">
    <property type="entry name" value="alpha/beta hydrolase"/>
    <property type="match status" value="1"/>
</dbReference>
<accession>A0A1A2EBE7</accession>
<dbReference type="Pfam" id="PF07859">
    <property type="entry name" value="Abhydrolase_3"/>
    <property type="match status" value="1"/>
</dbReference>
<protein>
    <recommendedName>
        <fullName evidence="1">Alpha/beta hydrolase fold-3 domain-containing protein</fullName>
    </recommendedName>
</protein>
<dbReference type="GO" id="GO:0016787">
    <property type="term" value="F:hydrolase activity"/>
    <property type="evidence" value="ECO:0007669"/>
    <property type="project" value="InterPro"/>
</dbReference>
<dbReference type="AlphaFoldDB" id="A0A1A2EBE7"/>
<dbReference type="SUPFAM" id="SSF53474">
    <property type="entry name" value="alpha/beta-Hydrolases"/>
    <property type="match status" value="1"/>
</dbReference>
<dbReference type="EMBL" id="LZIN01000079">
    <property type="protein sequence ID" value="OBG02487.1"/>
    <property type="molecule type" value="Genomic_DNA"/>
</dbReference>
<organism evidence="2 3">
    <name type="scientific">Mycolicibacter sinensis (strain JDM601)</name>
    <name type="common">Mycobacterium sinense</name>
    <dbReference type="NCBI Taxonomy" id="875328"/>
    <lineage>
        <taxon>Bacteria</taxon>
        <taxon>Bacillati</taxon>
        <taxon>Actinomycetota</taxon>
        <taxon>Actinomycetes</taxon>
        <taxon>Mycobacteriales</taxon>
        <taxon>Mycobacteriaceae</taxon>
        <taxon>Mycolicibacter</taxon>
    </lineage>
</organism>
<evidence type="ECO:0000313" key="3">
    <source>
        <dbReference type="Proteomes" id="UP000093985"/>
    </source>
</evidence>
<evidence type="ECO:0000259" key="1">
    <source>
        <dbReference type="Pfam" id="PF07859"/>
    </source>
</evidence>
<name>A0A1A2EBE7_MYCSD</name>
<dbReference type="InterPro" id="IPR013094">
    <property type="entry name" value="AB_hydrolase_3"/>
</dbReference>
<sequence>MRRFVGTYTWDSTDTTSLDLPLRSLAGLPPMVIEAAGHDLLVDDARALAQRARGDGVEVVAYTEHPGQAHVFHIMAGLIGEANRAIDRFAKRLRTELDTHRIA</sequence>
<gene>
    <name evidence="2" type="ORF">A5771_14940</name>
</gene>
<feature type="domain" description="Alpha/beta hydrolase fold-3" evidence="1">
    <location>
        <begin position="18"/>
        <end position="73"/>
    </location>
</feature>
<comment type="caution">
    <text evidence="2">The sequence shown here is derived from an EMBL/GenBank/DDBJ whole genome shotgun (WGS) entry which is preliminary data.</text>
</comment>
<proteinExistence type="predicted"/>
<dbReference type="Proteomes" id="UP000093985">
    <property type="component" value="Unassembled WGS sequence"/>
</dbReference>
<evidence type="ECO:0000313" key="2">
    <source>
        <dbReference type="EMBL" id="OBG02487.1"/>
    </source>
</evidence>
<dbReference type="InterPro" id="IPR029058">
    <property type="entry name" value="AB_hydrolase_fold"/>
</dbReference>
<reference evidence="3" key="1">
    <citation type="submission" date="2016-06" db="EMBL/GenBank/DDBJ databases">
        <authorList>
            <person name="Sutton G."/>
            <person name="Brinkac L."/>
            <person name="Sanka R."/>
            <person name="Adams M."/>
            <person name="Lau E."/>
            <person name="Mehaffy C."/>
            <person name="Tameris M."/>
            <person name="Hatherill M."/>
            <person name="Hanekom W."/>
            <person name="Mahomed H."/>
            <person name="Mcshane H."/>
        </authorList>
    </citation>
    <scope>NUCLEOTIDE SEQUENCE [LARGE SCALE GENOMIC DNA]</scope>
    <source>
        <strain evidence="3">852014-51077_SCH5608930-a</strain>
    </source>
</reference>